<evidence type="ECO:0000313" key="2">
    <source>
        <dbReference type="Proteomes" id="UP001151834"/>
    </source>
</evidence>
<dbReference type="AlphaFoldDB" id="A0AAX6LGT5"/>
<reference evidence="1" key="1">
    <citation type="submission" date="2022-11" db="EMBL/GenBank/DDBJ databases">
        <authorList>
            <person name="Wang Z."/>
        </authorList>
    </citation>
    <scope>NUCLEOTIDE SEQUENCE</scope>
    <source>
        <strain evidence="1">P2000</strain>
    </source>
</reference>
<comment type="caution">
    <text evidence="1">The sequence shown here is derived from an EMBL/GenBank/DDBJ whole genome shotgun (WGS) entry which is preliminary data.</text>
</comment>
<dbReference type="Proteomes" id="UP001151834">
    <property type="component" value="Unassembled WGS sequence"/>
</dbReference>
<accession>A0AAX6LGT5</accession>
<name>A0AAX6LGT5_LACPE</name>
<evidence type="ECO:0000313" key="1">
    <source>
        <dbReference type="EMBL" id="MDF2313767.1"/>
    </source>
</evidence>
<reference evidence="1" key="2">
    <citation type="journal article" date="2023" name="Front Nutr">
        <title>Lactiplantibacillus pentosus P2020 protects the hyperuricemia and renal inflammation in mice.</title>
        <authorList>
            <person name="Wang Z."/>
            <person name="Song L."/>
            <person name="Li X."/>
            <person name="Xiao Y."/>
            <person name="Huang Y."/>
            <person name="Zhang Y."/>
            <person name="Li J."/>
            <person name="Li M."/>
            <person name="Ren Z."/>
        </authorList>
    </citation>
    <scope>NUCLEOTIDE SEQUENCE</scope>
    <source>
        <strain evidence="1">P2000</strain>
    </source>
</reference>
<proteinExistence type="predicted"/>
<dbReference type="EMBL" id="JAPEQV010000017">
    <property type="protein sequence ID" value="MDF2313767.1"/>
    <property type="molecule type" value="Genomic_DNA"/>
</dbReference>
<gene>
    <name evidence="1" type="ORF">OOJ94_13140</name>
</gene>
<sequence length="226" mass="25508">MIEKNLVIPEQSAQQKLVHLVNPKWQALLSMAVERGYDMAYTTLHGADSVATWMLEGRGPVAVESRIKQIAVEICICRLIESGTLPFDYHYTYNDAGNHKYLLVSNDSFHLTVNQCHNGNKPAKKVQYRAKENTNFQTRLVFDKDDMIEDDPVSEYLELDHGYKSITPKFVCLGIPDVETDGWQARIDLSRGLSVLSSDSFNTKTSGPATITPDEFASYLKRESND</sequence>
<protein>
    <submittedName>
        <fullName evidence="1">Uncharacterized protein</fullName>
    </submittedName>
</protein>
<dbReference type="RefSeq" id="WP_076638348.1">
    <property type="nucleotide sequence ID" value="NZ_JAPEQV010000017.1"/>
</dbReference>
<organism evidence="1 2">
    <name type="scientific">Lactiplantibacillus pentosus</name>
    <name type="common">Lactobacillus pentosus</name>
    <dbReference type="NCBI Taxonomy" id="1589"/>
    <lineage>
        <taxon>Bacteria</taxon>
        <taxon>Bacillati</taxon>
        <taxon>Bacillota</taxon>
        <taxon>Bacilli</taxon>
        <taxon>Lactobacillales</taxon>
        <taxon>Lactobacillaceae</taxon>
        <taxon>Lactiplantibacillus</taxon>
    </lineage>
</organism>